<dbReference type="NCBIfam" id="TIGR00176">
    <property type="entry name" value="mobB"/>
    <property type="match status" value="1"/>
</dbReference>
<reference evidence="3" key="2">
    <citation type="submission" date="2011-03" db="EMBL/GenBank/DDBJ databases">
        <title>The complete genome of Hippea maritima DSM 10411.</title>
        <authorList>
            <consortium name="US DOE Joint Genome Institute (JGI-PGF)"/>
            <person name="Lucas S."/>
            <person name="Copeland A."/>
            <person name="Lapidus A."/>
            <person name="Bruce D."/>
            <person name="Goodwin L."/>
            <person name="Pitluck S."/>
            <person name="Peters L."/>
            <person name="Kyrpides N."/>
            <person name="Mavromatis K."/>
            <person name="Pagani I."/>
            <person name="Ivanova N."/>
            <person name="Mikhailova N."/>
            <person name="Lu M."/>
            <person name="Detter J.C."/>
            <person name="Tapia R."/>
            <person name="Han C."/>
            <person name="Land M."/>
            <person name="Hauser L."/>
            <person name="Markowitz V."/>
            <person name="Cheng J.-F."/>
            <person name="Hugenholtz P."/>
            <person name="Woyke T."/>
            <person name="Wu D."/>
            <person name="Spring S."/>
            <person name="Schroeder M."/>
            <person name="Brambilla E."/>
            <person name="Klenk H.-P."/>
            <person name="Eisen J.A."/>
        </authorList>
    </citation>
    <scope>NUCLEOTIDE SEQUENCE [LARGE SCALE GENOMIC DNA]</scope>
    <source>
        <strain evidence="3">ATCC 700847 / DSM 10411 / MH2</strain>
    </source>
</reference>
<accession>F2LU14</accession>
<dbReference type="InParanoid" id="F2LU14"/>
<dbReference type="HOGENOM" id="CLU_068199_2_2_7"/>
<dbReference type="Pfam" id="PF03205">
    <property type="entry name" value="MobB"/>
    <property type="match status" value="1"/>
</dbReference>
<dbReference type="AlphaFoldDB" id="F2LU14"/>
<dbReference type="EMBL" id="CP002606">
    <property type="protein sequence ID" value="AEA33413.1"/>
    <property type="molecule type" value="Genomic_DNA"/>
</dbReference>
<keyword evidence="3" id="KW-1185">Reference proteome</keyword>
<dbReference type="RefSeq" id="WP_013681454.1">
    <property type="nucleotide sequence ID" value="NC_015318.1"/>
</dbReference>
<dbReference type="PANTHER" id="PTHR40072">
    <property type="entry name" value="MOLYBDOPTERIN-GUANINE DINUCLEOTIDE BIOSYNTHESIS ADAPTER PROTEIN-RELATED"/>
    <property type="match status" value="1"/>
</dbReference>
<dbReference type="eggNOG" id="COG1763">
    <property type="taxonomic scope" value="Bacteria"/>
</dbReference>
<evidence type="ECO:0000259" key="1">
    <source>
        <dbReference type="Pfam" id="PF03205"/>
    </source>
</evidence>
<dbReference type="Gene3D" id="3.40.50.300">
    <property type="entry name" value="P-loop containing nucleotide triphosphate hydrolases"/>
    <property type="match status" value="1"/>
</dbReference>
<dbReference type="GO" id="GO:0006777">
    <property type="term" value="P:Mo-molybdopterin cofactor biosynthetic process"/>
    <property type="evidence" value="ECO:0007669"/>
    <property type="project" value="InterPro"/>
</dbReference>
<dbReference type="STRING" id="760142.Hipma_0441"/>
<proteinExistence type="predicted"/>
<dbReference type="OrthoDB" id="9786803at2"/>
<dbReference type="FunCoup" id="F2LU14">
    <property type="interactions" value="17"/>
</dbReference>
<dbReference type="PANTHER" id="PTHR40072:SF1">
    <property type="entry name" value="MOLYBDOPTERIN-GUANINE DINUCLEOTIDE BIOSYNTHESIS ADAPTER PROTEIN"/>
    <property type="match status" value="1"/>
</dbReference>
<organism evidence="2 3">
    <name type="scientific">Hippea maritima (strain ATCC 700847 / DSM 10411 / MH2)</name>
    <dbReference type="NCBI Taxonomy" id="760142"/>
    <lineage>
        <taxon>Bacteria</taxon>
        <taxon>Pseudomonadati</taxon>
        <taxon>Campylobacterota</taxon>
        <taxon>Desulfurellia</taxon>
        <taxon>Desulfurellales</taxon>
        <taxon>Hippeaceae</taxon>
        <taxon>Hippea</taxon>
    </lineage>
</organism>
<dbReference type="GO" id="GO:0005525">
    <property type="term" value="F:GTP binding"/>
    <property type="evidence" value="ECO:0007669"/>
    <property type="project" value="InterPro"/>
</dbReference>
<sequence length="168" mass="19018">MRPFFIGFVGHSGMGKTTLIEKLIKRFSQDGYVVGAIKHDAHEFEIDYPGKDSYRMKHAGAKRVVLSSAQKFALIEDRDEEKDLDQIKELFDDCDIVFVEGYKLGDIVKIEVHRKEKGDNLLINQGVENIVAVASDEKLNLPVKCFDIDGIDGLVSFIKTFLKHNENT</sequence>
<dbReference type="InterPro" id="IPR052539">
    <property type="entry name" value="MGD_biosynthesis_adapter"/>
</dbReference>
<dbReference type="CDD" id="cd03116">
    <property type="entry name" value="MobB"/>
    <property type="match status" value="1"/>
</dbReference>
<dbReference type="SUPFAM" id="SSF52540">
    <property type="entry name" value="P-loop containing nucleoside triphosphate hydrolases"/>
    <property type="match status" value="1"/>
</dbReference>
<evidence type="ECO:0000313" key="2">
    <source>
        <dbReference type="EMBL" id="AEA33413.1"/>
    </source>
</evidence>
<dbReference type="InterPro" id="IPR027417">
    <property type="entry name" value="P-loop_NTPase"/>
</dbReference>
<protein>
    <submittedName>
        <fullName evidence="2">Molybdopterin-guanine dinucleotide biosynthesis protein B</fullName>
    </submittedName>
</protein>
<evidence type="ECO:0000313" key="3">
    <source>
        <dbReference type="Proteomes" id="UP000008139"/>
    </source>
</evidence>
<gene>
    <name evidence="2" type="ordered locus">Hipma_0441</name>
</gene>
<reference evidence="2 3" key="1">
    <citation type="journal article" date="2011" name="Stand. Genomic Sci.">
        <title>Complete genome sequence of the thermophilic sulfur-reducer Hippea maritima type strain (MH(2)).</title>
        <authorList>
            <person name="Huntemann M."/>
            <person name="Lu M."/>
            <person name="Nolan M."/>
            <person name="Lapidus A."/>
            <person name="Lucas S."/>
            <person name="Hammon N."/>
            <person name="Deshpande S."/>
            <person name="Cheng J.F."/>
            <person name="Tapia R."/>
            <person name="Han C."/>
            <person name="Goodwin L."/>
            <person name="Pitluck S."/>
            <person name="Liolios K."/>
            <person name="Pagani I."/>
            <person name="Ivanova N."/>
            <person name="Ovchinikova G."/>
            <person name="Pati A."/>
            <person name="Chen A."/>
            <person name="Palaniappan K."/>
            <person name="Land M."/>
            <person name="Hauser L."/>
            <person name="Jeffries C.D."/>
            <person name="Detter J.C."/>
            <person name="Brambilla E.M."/>
            <person name="Rohde M."/>
            <person name="Spring S."/>
            <person name="Goker M."/>
            <person name="Woyke T."/>
            <person name="Bristow J."/>
            <person name="Eisen J.A."/>
            <person name="Markowitz V."/>
            <person name="Hugenholtz P."/>
            <person name="Kyrpides N.C."/>
            <person name="Klenk H.P."/>
            <person name="Mavromatis K."/>
        </authorList>
    </citation>
    <scope>NUCLEOTIDE SEQUENCE [LARGE SCALE GENOMIC DNA]</scope>
    <source>
        <strain evidence="3">ATCC 700847 / DSM 10411 / MH2</strain>
    </source>
</reference>
<dbReference type="KEGG" id="hmr:Hipma_0441"/>
<feature type="domain" description="Molybdopterin-guanine dinucleotide biosynthesis protein B (MobB)" evidence="1">
    <location>
        <begin position="6"/>
        <end position="136"/>
    </location>
</feature>
<dbReference type="InterPro" id="IPR004435">
    <property type="entry name" value="MobB_dom"/>
</dbReference>
<name>F2LU14_HIPMA</name>
<dbReference type="Proteomes" id="UP000008139">
    <property type="component" value="Chromosome"/>
</dbReference>